<dbReference type="AlphaFoldDB" id="A0A9P5YIA5"/>
<feature type="non-terminal residue" evidence="1">
    <location>
        <position position="178"/>
    </location>
</feature>
<proteinExistence type="predicted"/>
<organism evidence="1 2">
    <name type="scientific">Pholiota conissans</name>
    <dbReference type="NCBI Taxonomy" id="109636"/>
    <lineage>
        <taxon>Eukaryota</taxon>
        <taxon>Fungi</taxon>
        <taxon>Dikarya</taxon>
        <taxon>Basidiomycota</taxon>
        <taxon>Agaricomycotina</taxon>
        <taxon>Agaricomycetes</taxon>
        <taxon>Agaricomycetidae</taxon>
        <taxon>Agaricales</taxon>
        <taxon>Agaricineae</taxon>
        <taxon>Strophariaceae</taxon>
        <taxon>Pholiota</taxon>
    </lineage>
</organism>
<dbReference type="OrthoDB" id="3270451at2759"/>
<sequence length="178" mass="20523">YIRPNLMRAIYSVDRSLCLGGHHYTTSTMKDTLCGLVHSFVAPDFLTNGEQTESRYLLRQMVTFYFLGLVQNKRDDEVQPATNSRVNTMDAVEDLFAVCTLAIFSNVLNPLSYQHPKYQKGVDLTDEQIQEMVTFDRNAMTFQERAACAYSRGLAYKILDWFASLYEFVPRNDEMARD</sequence>
<feature type="non-terminal residue" evidence="1">
    <location>
        <position position="1"/>
    </location>
</feature>
<name>A0A9P5YIA5_9AGAR</name>
<evidence type="ECO:0000313" key="1">
    <source>
        <dbReference type="EMBL" id="KAF9470417.1"/>
    </source>
</evidence>
<keyword evidence="2" id="KW-1185">Reference proteome</keyword>
<accession>A0A9P5YIA5</accession>
<dbReference type="Proteomes" id="UP000807469">
    <property type="component" value="Unassembled WGS sequence"/>
</dbReference>
<gene>
    <name evidence="1" type="ORF">BDN70DRAFT_781157</name>
</gene>
<reference evidence="1" key="1">
    <citation type="submission" date="2020-11" db="EMBL/GenBank/DDBJ databases">
        <authorList>
            <consortium name="DOE Joint Genome Institute"/>
            <person name="Ahrendt S."/>
            <person name="Riley R."/>
            <person name="Andreopoulos W."/>
            <person name="Labutti K."/>
            <person name="Pangilinan J."/>
            <person name="Ruiz-Duenas F.J."/>
            <person name="Barrasa J.M."/>
            <person name="Sanchez-Garcia M."/>
            <person name="Camarero S."/>
            <person name="Miyauchi S."/>
            <person name="Serrano A."/>
            <person name="Linde D."/>
            <person name="Babiker R."/>
            <person name="Drula E."/>
            <person name="Ayuso-Fernandez I."/>
            <person name="Pacheco R."/>
            <person name="Padilla G."/>
            <person name="Ferreira P."/>
            <person name="Barriuso J."/>
            <person name="Kellner H."/>
            <person name="Castanera R."/>
            <person name="Alfaro M."/>
            <person name="Ramirez L."/>
            <person name="Pisabarro A.G."/>
            <person name="Kuo A."/>
            <person name="Tritt A."/>
            <person name="Lipzen A."/>
            <person name="He G."/>
            <person name="Yan M."/>
            <person name="Ng V."/>
            <person name="Cullen D."/>
            <person name="Martin F."/>
            <person name="Rosso M.-N."/>
            <person name="Henrissat B."/>
            <person name="Hibbett D."/>
            <person name="Martinez A.T."/>
            <person name="Grigoriev I.V."/>
        </authorList>
    </citation>
    <scope>NUCLEOTIDE SEQUENCE</scope>
    <source>
        <strain evidence="1">CIRM-BRFM 674</strain>
    </source>
</reference>
<comment type="caution">
    <text evidence="1">The sequence shown here is derived from an EMBL/GenBank/DDBJ whole genome shotgun (WGS) entry which is preliminary data.</text>
</comment>
<dbReference type="EMBL" id="MU156011">
    <property type="protein sequence ID" value="KAF9470417.1"/>
    <property type="molecule type" value="Genomic_DNA"/>
</dbReference>
<evidence type="ECO:0000313" key="2">
    <source>
        <dbReference type="Proteomes" id="UP000807469"/>
    </source>
</evidence>
<protein>
    <submittedName>
        <fullName evidence="1">Uncharacterized protein</fullName>
    </submittedName>
</protein>